<accession>A0ACC0HNU9</accession>
<name>A0ACC0HNU9_9ERIC</name>
<dbReference type="EMBL" id="CM045761">
    <property type="protein sequence ID" value="KAI8014704.1"/>
    <property type="molecule type" value="Genomic_DNA"/>
</dbReference>
<comment type="caution">
    <text evidence="1">The sequence shown here is derived from an EMBL/GenBank/DDBJ whole genome shotgun (WGS) entry which is preliminary data.</text>
</comment>
<sequence length="441" mass="49928">MSELCLSNTPKKTTSQVSSPLPSELLFFFSFILSHPIYLSYFIFFSPYLLKLLSFLSPLFITTTLLLLSLLSLSPGLLRLNNPPHHFSQSKLGFFFLLSTAYNALTRRLISPNTDNTEEHQQSHHHPFEDLEAFKIVFDISTFYSTENADQVFEFKSNRENSFESPLLKSSIDECSGLSTLESLFADLEERTVEIDSRQISETDQSIKETERLEGLLNKLDEFENMIYSVEEKKNKAELAPSTKSEKVQVSLVRSESEAIKASSDSGGQQRQTTSQRIHGSVNVSDNGGEDTLKLLESQSSQTLDSSFGSYGSLRREKDWKRTLACKLFEERHNVDGVEGMDLLWETHEIDSKAKPKNKNKNNSKKKKKEKGGSEYYYEDDNDDDGDEGEEDVDAKLCCLQALKFSAGKMNLGMRKPNLVKISKAIKGIGLFYKHGKKGYN</sequence>
<gene>
    <name evidence="1" type="ORF">LOK49_LG05G01712</name>
</gene>
<organism evidence="1 2">
    <name type="scientific">Camellia lanceoleosa</name>
    <dbReference type="NCBI Taxonomy" id="1840588"/>
    <lineage>
        <taxon>Eukaryota</taxon>
        <taxon>Viridiplantae</taxon>
        <taxon>Streptophyta</taxon>
        <taxon>Embryophyta</taxon>
        <taxon>Tracheophyta</taxon>
        <taxon>Spermatophyta</taxon>
        <taxon>Magnoliopsida</taxon>
        <taxon>eudicotyledons</taxon>
        <taxon>Gunneridae</taxon>
        <taxon>Pentapetalae</taxon>
        <taxon>asterids</taxon>
        <taxon>Ericales</taxon>
        <taxon>Theaceae</taxon>
        <taxon>Camellia</taxon>
    </lineage>
</organism>
<evidence type="ECO:0000313" key="2">
    <source>
        <dbReference type="Proteomes" id="UP001060215"/>
    </source>
</evidence>
<reference evidence="1 2" key="1">
    <citation type="journal article" date="2022" name="Plant J.">
        <title>Chromosome-level genome of Camellia lanceoleosa provides a valuable resource for understanding genome evolution and self-incompatibility.</title>
        <authorList>
            <person name="Gong W."/>
            <person name="Xiao S."/>
            <person name="Wang L."/>
            <person name="Liao Z."/>
            <person name="Chang Y."/>
            <person name="Mo W."/>
            <person name="Hu G."/>
            <person name="Li W."/>
            <person name="Zhao G."/>
            <person name="Zhu H."/>
            <person name="Hu X."/>
            <person name="Ji K."/>
            <person name="Xiang X."/>
            <person name="Song Q."/>
            <person name="Yuan D."/>
            <person name="Jin S."/>
            <person name="Zhang L."/>
        </authorList>
    </citation>
    <scope>NUCLEOTIDE SEQUENCE [LARGE SCALE GENOMIC DNA]</scope>
    <source>
        <strain evidence="1">SQ_2022a</strain>
    </source>
</reference>
<proteinExistence type="predicted"/>
<dbReference type="Proteomes" id="UP001060215">
    <property type="component" value="Chromosome 4"/>
</dbReference>
<keyword evidence="2" id="KW-1185">Reference proteome</keyword>
<protein>
    <submittedName>
        <fullName evidence="1">Uncharacterized protein</fullName>
    </submittedName>
</protein>
<evidence type="ECO:0000313" key="1">
    <source>
        <dbReference type="EMBL" id="KAI8014704.1"/>
    </source>
</evidence>